<dbReference type="EMBL" id="ML742203">
    <property type="protein sequence ID" value="KAE8147514.1"/>
    <property type="molecule type" value="Genomic_DNA"/>
</dbReference>
<reference evidence="1 2" key="1">
    <citation type="submission" date="2019-04" db="EMBL/GenBank/DDBJ databases">
        <title>Friends and foes A comparative genomics study of 23 Aspergillus species from section Flavi.</title>
        <authorList>
            <consortium name="DOE Joint Genome Institute"/>
            <person name="Kjaerbolling I."/>
            <person name="Vesth T."/>
            <person name="Frisvad J.C."/>
            <person name="Nybo J.L."/>
            <person name="Theobald S."/>
            <person name="Kildgaard S."/>
            <person name="Isbrandt T."/>
            <person name="Kuo A."/>
            <person name="Sato A."/>
            <person name="Lyhne E.K."/>
            <person name="Kogle M.E."/>
            <person name="Wiebenga A."/>
            <person name="Kun R.S."/>
            <person name="Lubbers R.J."/>
            <person name="Makela M.R."/>
            <person name="Barry K."/>
            <person name="Chovatia M."/>
            <person name="Clum A."/>
            <person name="Daum C."/>
            <person name="Haridas S."/>
            <person name="He G."/>
            <person name="LaButti K."/>
            <person name="Lipzen A."/>
            <person name="Mondo S."/>
            <person name="Riley R."/>
            <person name="Salamov A."/>
            <person name="Simmons B.A."/>
            <person name="Magnuson J.K."/>
            <person name="Henrissat B."/>
            <person name="Mortensen U.H."/>
            <person name="Larsen T.O."/>
            <person name="Devries R.P."/>
            <person name="Grigoriev I.V."/>
            <person name="Machida M."/>
            <person name="Baker S.E."/>
            <person name="Andersen M.R."/>
        </authorList>
    </citation>
    <scope>NUCLEOTIDE SEQUENCE [LARGE SCALE GENOMIC DNA]</scope>
    <source>
        <strain evidence="1 2">IBT 18842</strain>
    </source>
</reference>
<keyword evidence="2" id="KW-1185">Reference proteome</keyword>
<gene>
    <name evidence="1" type="ORF">BDV25DRAFT_32267</name>
</gene>
<evidence type="ECO:0000313" key="2">
    <source>
        <dbReference type="Proteomes" id="UP000325780"/>
    </source>
</evidence>
<organism evidence="1 2">
    <name type="scientific">Aspergillus avenaceus</name>
    <dbReference type="NCBI Taxonomy" id="36643"/>
    <lineage>
        <taxon>Eukaryota</taxon>
        <taxon>Fungi</taxon>
        <taxon>Dikarya</taxon>
        <taxon>Ascomycota</taxon>
        <taxon>Pezizomycotina</taxon>
        <taxon>Eurotiomycetes</taxon>
        <taxon>Eurotiomycetidae</taxon>
        <taxon>Eurotiales</taxon>
        <taxon>Aspergillaceae</taxon>
        <taxon>Aspergillus</taxon>
        <taxon>Aspergillus subgen. Circumdati</taxon>
    </lineage>
</organism>
<dbReference type="Proteomes" id="UP000325780">
    <property type="component" value="Unassembled WGS sequence"/>
</dbReference>
<sequence>MWPISSTNKMRDNHGCHECHEIRKCGMRRGDPDGSNFFLFFSRLCPRPYYLASVFQILSFLHFSSLPCRNLSVSVTHIPTT</sequence>
<dbReference type="AlphaFoldDB" id="A0A5N6TMF2"/>
<evidence type="ECO:0000313" key="1">
    <source>
        <dbReference type="EMBL" id="KAE8147514.1"/>
    </source>
</evidence>
<name>A0A5N6TMF2_ASPAV</name>
<proteinExistence type="predicted"/>
<accession>A0A5N6TMF2</accession>
<protein>
    <submittedName>
        <fullName evidence="1">Uncharacterized protein</fullName>
    </submittedName>
</protein>